<sequence length="282" mass="30889">MALTHDRQPRRIKRLEAQKRQQQQQPVSSRRQPSPITRPEPTQLELARLTRKNLALFNQMTSNGATSRSKPKSRATSTAASSLAAQAARNGVLDRHDSKPPSNINTIRKRYTASRATNSPTESKFEDYIPATARAPNEATVAGNFQDALVKKYGRGYQRYLNQAFTGFPSEVGFNNGLSAAHPGFVQGLDRGQYQSVDIGKIDGAVLDADNPTSVTLPHIAGEFKRLGGDLTVAEEQARYGRATLACARNRALAMMDTADTLGDAHVTTFTTDGRFLDTYAH</sequence>
<reference evidence="2" key="1">
    <citation type="submission" date="2023-06" db="EMBL/GenBank/DDBJ databases">
        <title>Genome-scale phylogeny and comparative genomics of the fungal order Sordariales.</title>
        <authorList>
            <consortium name="Lawrence Berkeley National Laboratory"/>
            <person name="Hensen N."/>
            <person name="Bonometti L."/>
            <person name="Westerberg I."/>
            <person name="Brannstrom I.O."/>
            <person name="Guillou S."/>
            <person name="Cros-Aarteil S."/>
            <person name="Calhoun S."/>
            <person name="Haridas S."/>
            <person name="Kuo A."/>
            <person name="Mondo S."/>
            <person name="Pangilinan J."/>
            <person name="Riley R."/>
            <person name="Labutti K."/>
            <person name="Andreopoulos B."/>
            <person name="Lipzen A."/>
            <person name="Chen C."/>
            <person name="Yanf M."/>
            <person name="Daum C."/>
            <person name="Ng V."/>
            <person name="Clum A."/>
            <person name="Steindorff A."/>
            <person name="Ohm R."/>
            <person name="Martin F."/>
            <person name="Silar P."/>
            <person name="Natvig D."/>
            <person name="Lalanne C."/>
            <person name="Gautier V."/>
            <person name="Ament-Velasquez S.L."/>
            <person name="Kruys A."/>
            <person name="Hutchinson M.I."/>
            <person name="Powell A.J."/>
            <person name="Barry K."/>
            <person name="Miller A.N."/>
            <person name="Grigoriev I.V."/>
            <person name="Debuchy R."/>
            <person name="Gladieux P."/>
            <person name="Thoren M.H."/>
            <person name="Johannesson H."/>
        </authorList>
    </citation>
    <scope>NUCLEOTIDE SEQUENCE</scope>
    <source>
        <strain evidence="2">CBS 606.72</strain>
    </source>
</reference>
<comment type="caution">
    <text evidence="2">The sequence shown here is derived from an EMBL/GenBank/DDBJ whole genome shotgun (WGS) entry which is preliminary data.</text>
</comment>
<gene>
    <name evidence="2" type="ORF">B0T14DRAFT_559577</name>
</gene>
<feature type="compositionally biased region" description="Low complexity" evidence="1">
    <location>
        <begin position="74"/>
        <end position="89"/>
    </location>
</feature>
<feature type="region of interest" description="Disordered" evidence="1">
    <location>
        <begin position="1"/>
        <end position="43"/>
    </location>
</feature>
<protein>
    <submittedName>
        <fullName evidence="2">Uncharacterized protein</fullName>
    </submittedName>
</protein>
<organism evidence="2 3">
    <name type="scientific">Immersiella caudata</name>
    <dbReference type="NCBI Taxonomy" id="314043"/>
    <lineage>
        <taxon>Eukaryota</taxon>
        <taxon>Fungi</taxon>
        <taxon>Dikarya</taxon>
        <taxon>Ascomycota</taxon>
        <taxon>Pezizomycotina</taxon>
        <taxon>Sordariomycetes</taxon>
        <taxon>Sordariomycetidae</taxon>
        <taxon>Sordariales</taxon>
        <taxon>Lasiosphaeriaceae</taxon>
        <taxon>Immersiella</taxon>
    </lineage>
</organism>
<accession>A0AA39XDA0</accession>
<name>A0AA39XDA0_9PEZI</name>
<keyword evidence="3" id="KW-1185">Reference proteome</keyword>
<proteinExistence type="predicted"/>
<evidence type="ECO:0000313" key="2">
    <source>
        <dbReference type="EMBL" id="KAK0631829.1"/>
    </source>
</evidence>
<dbReference type="EMBL" id="JAULSU010000001">
    <property type="protein sequence ID" value="KAK0631829.1"/>
    <property type="molecule type" value="Genomic_DNA"/>
</dbReference>
<evidence type="ECO:0000256" key="1">
    <source>
        <dbReference type="SAM" id="MobiDB-lite"/>
    </source>
</evidence>
<evidence type="ECO:0000313" key="3">
    <source>
        <dbReference type="Proteomes" id="UP001175000"/>
    </source>
</evidence>
<feature type="region of interest" description="Disordered" evidence="1">
    <location>
        <begin position="61"/>
        <end position="107"/>
    </location>
</feature>
<dbReference type="AlphaFoldDB" id="A0AA39XDA0"/>
<feature type="compositionally biased region" description="Low complexity" evidence="1">
    <location>
        <begin position="20"/>
        <end position="35"/>
    </location>
</feature>
<feature type="compositionally biased region" description="Basic and acidic residues" evidence="1">
    <location>
        <begin position="1"/>
        <end position="19"/>
    </location>
</feature>
<dbReference type="Proteomes" id="UP001175000">
    <property type="component" value="Unassembled WGS sequence"/>
</dbReference>